<dbReference type="Pfam" id="PF05721">
    <property type="entry name" value="PhyH"/>
    <property type="match status" value="1"/>
</dbReference>
<reference evidence="1 2" key="1">
    <citation type="submission" date="2015-12" db="EMBL/GenBank/DDBJ databases">
        <title>Genome sequence of Mucilaginibacter gotjawali.</title>
        <authorList>
            <person name="Lee J.S."/>
            <person name="Lee K.C."/>
            <person name="Kim K.K."/>
            <person name="Lee B.W."/>
        </authorList>
    </citation>
    <scope>NUCLEOTIDE SEQUENCE [LARGE SCALE GENOMIC DNA]</scope>
    <source>
        <strain evidence="1 2">SA3-7</strain>
    </source>
</reference>
<gene>
    <name evidence="1" type="ORF">MgSA37_02846</name>
</gene>
<dbReference type="GO" id="GO:0016706">
    <property type="term" value="F:2-oxoglutarate-dependent dioxygenase activity"/>
    <property type="evidence" value="ECO:0007669"/>
    <property type="project" value="UniProtKB-ARBA"/>
</dbReference>
<proteinExistence type="predicted"/>
<keyword evidence="2" id="KW-1185">Reference proteome</keyword>
<dbReference type="SUPFAM" id="SSF51197">
    <property type="entry name" value="Clavaminate synthase-like"/>
    <property type="match status" value="1"/>
</dbReference>
<dbReference type="Gene3D" id="2.60.120.620">
    <property type="entry name" value="q2cbj1_9rhob like domain"/>
    <property type="match status" value="1"/>
</dbReference>
<evidence type="ECO:0000313" key="1">
    <source>
        <dbReference type="EMBL" id="BAU54668.1"/>
    </source>
</evidence>
<dbReference type="EMBL" id="AP017313">
    <property type="protein sequence ID" value="BAU54668.1"/>
    <property type="molecule type" value="Genomic_DNA"/>
</dbReference>
<dbReference type="KEGG" id="mgot:MgSA37_02846"/>
<sequence>MQPTDLPITPSTETGKLNVMHLKRYWNKSILKREGKLPQGSFHDEWTIDTTLLKILGLGLEQTMTFVFRESPSFEQFENWITTVSGNPDAEKIKQFNQLIIGSNIAKNEYETENGVLTADELAFWDKNGYVIIREAISKADSDAAVNVICRHLDIDRYDSNTWYKVHPSKQGIMIQLFQHPLLDKNRNSPKIRRAYEQLWNRTDLWVNTDRVGFNPPENEYYHFPGPRLHWDSSIKQPMPFGTQGILYLADTAANQGAFTLVPGFQNVIGDWLNKLPQGADPRKQDLYALGPMPIAANAGDFILWHHALPHGSSPNTSSLPRFVQYINYEPFGHKETAEWL</sequence>
<dbReference type="PANTHER" id="PTHR31630">
    <property type="entry name" value="PHYTANOYL-COA DIOXYGENASE-RELATED-RELATED"/>
    <property type="match status" value="1"/>
</dbReference>
<dbReference type="Proteomes" id="UP000218263">
    <property type="component" value="Chromosome"/>
</dbReference>
<keyword evidence="1" id="KW-0560">Oxidoreductase</keyword>
<organism evidence="1 2">
    <name type="scientific">Mucilaginibacter gotjawali</name>
    <dbReference type="NCBI Taxonomy" id="1550579"/>
    <lineage>
        <taxon>Bacteria</taxon>
        <taxon>Pseudomonadati</taxon>
        <taxon>Bacteroidota</taxon>
        <taxon>Sphingobacteriia</taxon>
        <taxon>Sphingobacteriales</taxon>
        <taxon>Sphingobacteriaceae</taxon>
        <taxon>Mucilaginibacter</taxon>
    </lineage>
</organism>
<name>A0A110B3K0_9SPHI</name>
<dbReference type="PANTHER" id="PTHR31630:SF6">
    <property type="entry name" value="PHYTANOYL-COA DIOXYGENASE-RELATED"/>
    <property type="match status" value="1"/>
</dbReference>
<dbReference type="InterPro" id="IPR008775">
    <property type="entry name" value="Phytyl_CoA_dOase-like"/>
</dbReference>
<keyword evidence="1" id="KW-0223">Dioxygenase</keyword>
<dbReference type="RefSeq" id="WP_232010862.1">
    <property type="nucleotide sequence ID" value="NZ_AP017313.1"/>
</dbReference>
<accession>A0A110B3K0</accession>
<protein>
    <submittedName>
        <fullName evidence="1">Phytanoyl-CoA dioxygenase PhyH</fullName>
    </submittedName>
</protein>
<evidence type="ECO:0000313" key="2">
    <source>
        <dbReference type="Proteomes" id="UP000218263"/>
    </source>
</evidence>
<dbReference type="AlphaFoldDB" id="A0A110B3K0"/>